<evidence type="ECO:0000313" key="1">
    <source>
        <dbReference type="EMBL" id="KAK9234266.1"/>
    </source>
</evidence>
<protein>
    <submittedName>
        <fullName evidence="1">Uncharacterized protein</fullName>
    </submittedName>
</protein>
<sequence length="262" mass="28341">MTSTHTQSGTGFWSAIKKYGQHAVPAFGDTDGDTEEDTQVHKVLVKYYQQTYGYIPTFLGGTGEASPTKARGTNRRQAALEIHQPTMATTTPVATHISQGGYEVRDDARLRNPPPRSASKPSLQDIYQRSHQQHPQVYAQSARSTPDHVMPGAYTPNVHVSTPTSSFSAGYGGTSPAVRSGSDAGDSRRSSGDSRVREKLRRRPASPSSSVSMQSSISSTSGISGAGMSASTSTITSSDGAMRNQHLQQQQYYERLQKHRGY</sequence>
<comment type="caution">
    <text evidence="1">The sequence shown here is derived from an EMBL/GenBank/DDBJ whole genome shotgun (WGS) entry which is preliminary data.</text>
</comment>
<organism evidence="1 2">
    <name type="scientific">Lipomyces kononenkoae</name>
    <name type="common">Yeast</name>
    <dbReference type="NCBI Taxonomy" id="34357"/>
    <lineage>
        <taxon>Eukaryota</taxon>
        <taxon>Fungi</taxon>
        <taxon>Dikarya</taxon>
        <taxon>Ascomycota</taxon>
        <taxon>Saccharomycotina</taxon>
        <taxon>Lipomycetes</taxon>
        <taxon>Lipomycetales</taxon>
        <taxon>Lipomycetaceae</taxon>
        <taxon>Lipomyces</taxon>
    </lineage>
</organism>
<proteinExistence type="predicted"/>
<gene>
    <name evidence="1" type="ORF">V1525DRAFT_413634</name>
</gene>
<evidence type="ECO:0000313" key="2">
    <source>
        <dbReference type="Proteomes" id="UP001433508"/>
    </source>
</evidence>
<dbReference type="Proteomes" id="UP001433508">
    <property type="component" value="Unassembled WGS sequence"/>
</dbReference>
<keyword evidence="2" id="KW-1185">Reference proteome</keyword>
<dbReference type="EMBL" id="MU971494">
    <property type="protein sequence ID" value="KAK9234266.1"/>
    <property type="molecule type" value="Genomic_DNA"/>
</dbReference>
<reference evidence="2" key="1">
    <citation type="journal article" date="2024" name="Front. Bioeng. Biotechnol.">
        <title>Genome-scale model development and genomic sequencing of the oleaginous clade Lipomyces.</title>
        <authorList>
            <person name="Czajka J.J."/>
            <person name="Han Y."/>
            <person name="Kim J."/>
            <person name="Mondo S.J."/>
            <person name="Hofstad B.A."/>
            <person name="Robles A."/>
            <person name="Haridas S."/>
            <person name="Riley R."/>
            <person name="LaButti K."/>
            <person name="Pangilinan J."/>
            <person name="Andreopoulos W."/>
            <person name="Lipzen A."/>
            <person name="Yan J."/>
            <person name="Wang M."/>
            <person name="Ng V."/>
            <person name="Grigoriev I.V."/>
            <person name="Spatafora J.W."/>
            <person name="Magnuson J.K."/>
            <person name="Baker S.E."/>
            <person name="Pomraning K.R."/>
        </authorList>
    </citation>
    <scope>NUCLEOTIDE SEQUENCE [LARGE SCALE GENOMIC DNA]</scope>
    <source>
        <strain evidence="2">CBS 7786</strain>
    </source>
</reference>
<accession>A0ACC3SRK0</accession>
<name>A0ACC3SRK0_LIPKO</name>